<dbReference type="SUPFAM" id="SSF55205">
    <property type="entry name" value="EPT/RTPC-like"/>
    <property type="match status" value="1"/>
</dbReference>
<evidence type="ECO:0000256" key="4">
    <source>
        <dbReference type="ARBA" id="ARBA00022618"/>
    </source>
</evidence>
<dbReference type="HAMAP" id="MF_00111">
    <property type="entry name" value="MurA"/>
    <property type="match status" value="1"/>
</dbReference>
<dbReference type="GO" id="GO:0019277">
    <property type="term" value="P:UDP-N-acetylgalactosamine biosynthetic process"/>
    <property type="evidence" value="ECO:0007669"/>
    <property type="project" value="InterPro"/>
</dbReference>
<feature type="active site" description="Proton donor" evidence="13">
    <location>
        <position position="158"/>
    </location>
</feature>
<evidence type="ECO:0000256" key="7">
    <source>
        <dbReference type="ARBA" id="ARBA00022984"/>
    </source>
</evidence>
<keyword evidence="9 13" id="KW-0961">Cell wall biogenesis/degradation</keyword>
<evidence type="ECO:0000256" key="6">
    <source>
        <dbReference type="ARBA" id="ARBA00022960"/>
    </source>
</evidence>
<keyword evidence="6 13" id="KW-0133">Cell shape</keyword>
<feature type="domain" description="Enolpyruvate transferase" evidence="15">
    <location>
        <begin position="46"/>
        <end position="456"/>
    </location>
</feature>
<dbReference type="GO" id="GO:0071555">
    <property type="term" value="P:cell wall organization"/>
    <property type="evidence" value="ECO:0007669"/>
    <property type="project" value="UniProtKB-KW"/>
</dbReference>
<evidence type="ECO:0000256" key="10">
    <source>
        <dbReference type="ARBA" id="ARBA00037534"/>
    </source>
</evidence>
<keyword evidence="17" id="KW-1185">Reference proteome</keyword>
<evidence type="ECO:0000256" key="8">
    <source>
        <dbReference type="ARBA" id="ARBA00023306"/>
    </source>
</evidence>
<proteinExistence type="inferred from homology"/>
<keyword evidence="7 13" id="KW-0573">Peptidoglycan synthesis</keyword>
<comment type="function">
    <text evidence="10 13">Cell wall formation. Adds enolpyruvyl to UDP-N-acetylglucosamine.</text>
</comment>
<comment type="pathway">
    <text evidence="2 13">Cell wall biogenesis; peptidoglycan biosynthesis.</text>
</comment>
<gene>
    <name evidence="13 16" type="primary">murA</name>
    <name evidence="16" type="ORF">CGZ91_08515</name>
</gene>
<feature type="region of interest" description="Disordered" evidence="14">
    <location>
        <begin position="1"/>
        <end position="20"/>
    </location>
</feature>
<evidence type="ECO:0000256" key="1">
    <source>
        <dbReference type="ARBA" id="ARBA00004496"/>
    </source>
</evidence>
<comment type="caution">
    <text evidence="13">Lacks conserved residue(s) required for the propagation of feature annotation.</text>
</comment>
<keyword evidence="3 13" id="KW-0963">Cytoplasm</keyword>
<accession>A0A255EF92</accession>
<evidence type="ECO:0000256" key="14">
    <source>
        <dbReference type="SAM" id="MobiDB-lite"/>
    </source>
</evidence>
<evidence type="ECO:0000256" key="2">
    <source>
        <dbReference type="ARBA" id="ARBA00004752"/>
    </source>
</evidence>
<feature type="binding site" evidence="13">
    <location>
        <begin position="62"/>
        <end position="63"/>
    </location>
    <ligand>
        <name>phosphoenolpyruvate</name>
        <dbReference type="ChEBI" id="CHEBI:58702"/>
    </ligand>
</feature>
<dbReference type="PANTHER" id="PTHR43783:SF1">
    <property type="entry name" value="UDP-N-ACETYLGLUCOSAMINE 1-CARBOXYVINYLTRANSFERASE"/>
    <property type="match status" value="1"/>
</dbReference>
<dbReference type="InterPro" id="IPR005750">
    <property type="entry name" value="UDP_GlcNAc_COvinyl_MurA"/>
</dbReference>
<feature type="binding site" evidence="13">
    <location>
        <position position="368"/>
    </location>
    <ligand>
        <name>UDP-N-acetyl-alpha-D-glucosamine</name>
        <dbReference type="ChEBI" id="CHEBI:57705"/>
    </ligand>
</feature>
<dbReference type="Proteomes" id="UP000216300">
    <property type="component" value="Unassembled WGS sequence"/>
</dbReference>
<dbReference type="Pfam" id="PF00275">
    <property type="entry name" value="EPSP_synthase"/>
    <property type="match status" value="1"/>
</dbReference>
<dbReference type="GO" id="GO:0009252">
    <property type="term" value="P:peptidoglycan biosynthetic process"/>
    <property type="evidence" value="ECO:0007669"/>
    <property type="project" value="UniProtKB-UniRule"/>
</dbReference>
<comment type="subcellular location">
    <subcellularLocation>
        <location evidence="1 13">Cytoplasm</location>
    </subcellularLocation>
</comment>
<dbReference type="CDD" id="cd01555">
    <property type="entry name" value="UdpNAET"/>
    <property type="match status" value="1"/>
</dbReference>
<keyword evidence="8 13" id="KW-0131">Cell cycle</keyword>
<evidence type="ECO:0000256" key="12">
    <source>
        <dbReference type="ARBA" id="ARBA00047527"/>
    </source>
</evidence>
<organism evidence="16 17">
    <name type="scientific">Parenemella sanctibonifatiensis</name>
    <dbReference type="NCBI Taxonomy" id="2016505"/>
    <lineage>
        <taxon>Bacteria</taxon>
        <taxon>Bacillati</taxon>
        <taxon>Actinomycetota</taxon>
        <taxon>Actinomycetes</taxon>
        <taxon>Propionibacteriales</taxon>
        <taxon>Propionibacteriaceae</taxon>
        <taxon>Parenemella</taxon>
    </lineage>
</organism>
<comment type="similarity">
    <text evidence="11 13">Belongs to the EPSP synthase family. MurA subfamily.</text>
</comment>
<dbReference type="RefSeq" id="WP_094454289.1">
    <property type="nucleotide sequence ID" value="NZ_NMVJ01000007.1"/>
</dbReference>
<feature type="binding site" evidence="13">
    <location>
        <position position="134"/>
    </location>
    <ligand>
        <name>UDP-N-acetyl-alpha-D-glucosamine</name>
        <dbReference type="ChEBI" id="CHEBI:57705"/>
    </ligand>
</feature>
<dbReference type="Gene3D" id="3.65.10.10">
    <property type="entry name" value="Enolpyruvate transferase domain"/>
    <property type="match status" value="2"/>
</dbReference>
<keyword evidence="5 13" id="KW-0808">Transferase</keyword>
<dbReference type="OrthoDB" id="9803760at2"/>
<dbReference type="GO" id="GO:0051301">
    <property type="term" value="P:cell division"/>
    <property type="evidence" value="ECO:0007669"/>
    <property type="project" value="UniProtKB-KW"/>
</dbReference>
<name>A0A255EF92_9ACTN</name>
<dbReference type="EMBL" id="NMVJ01000007">
    <property type="protein sequence ID" value="OYN90204.1"/>
    <property type="molecule type" value="Genomic_DNA"/>
</dbReference>
<dbReference type="InterPro" id="IPR036968">
    <property type="entry name" value="Enolpyruvate_Tfrase_sf"/>
</dbReference>
<dbReference type="UniPathway" id="UPA00219"/>
<evidence type="ECO:0000313" key="17">
    <source>
        <dbReference type="Proteomes" id="UP000216300"/>
    </source>
</evidence>
<dbReference type="InterPro" id="IPR013792">
    <property type="entry name" value="RNA3'P_cycl/enolpyr_Trfase_a/b"/>
</dbReference>
<evidence type="ECO:0000256" key="11">
    <source>
        <dbReference type="ARBA" id="ARBA00038367"/>
    </source>
</evidence>
<dbReference type="GO" id="GO:0008360">
    <property type="term" value="P:regulation of cell shape"/>
    <property type="evidence" value="ECO:0007669"/>
    <property type="project" value="UniProtKB-KW"/>
</dbReference>
<comment type="caution">
    <text evidence="16">The sequence shown here is derived from an EMBL/GenBank/DDBJ whole genome shotgun (WGS) entry which is preliminary data.</text>
</comment>
<reference evidence="16 17" key="1">
    <citation type="submission" date="2017-07" db="EMBL/GenBank/DDBJ databases">
        <title>Draft whole genome sequences of clinical Proprionibacteriaceae strains.</title>
        <authorList>
            <person name="Bernier A.-M."/>
            <person name="Bernard K."/>
            <person name="Domingo M.-C."/>
        </authorList>
    </citation>
    <scope>NUCLEOTIDE SEQUENCE [LARGE SCALE GENOMIC DNA]</scope>
    <source>
        <strain evidence="16 17">NML 150081</strain>
    </source>
</reference>
<evidence type="ECO:0000313" key="16">
    <source>
        <dbReference type="EMBL" id="OYN90204.1"/>
    </source>
</evidence>
<dbReference type="GO" id="GO:0008760">
    <property type="term" value="F:UDP-N-acetylglucosamine 1-carboxyvinyltransferase activity"/>
    <property type="evidence" value="ECO:0007669"/>
    <property type="project" value="UniProtKB-UniRule"/>
</dbReference>
<comment type="catalytic activity">
    <reaction evidence="12 13">
        <text>phosphoenolpyruvate + UDP-N-acetyl-alpha-D-glucosamine = UDP-N-acetyl-3-O-(1-carboxyvinyl)-alpha-D-glucosamine + phosphate</text>
        <dbReference type="Rhea" id="RHEA:18681"/>
        <dbReference type="ChEBI" id="CHEBI:43474"/>
        <dbReference type="ChEBI" id="CHEBI:57705"/>
        <dbReference type="ChEBI" id="CHEBI:58702"/>
        <dbReference type="ChEBI" id="CHEBI:68483"/>
        <dbReference type="EC" id="2.5.1.7"/>
    </reaction>
</comment>
<dbReference type="AlphaFoldDB" id="A0A255EF92"/>
<evidence type="ECO:0000259" key="15">
    <source>
        <dbReference type="Pfam" id="PF00275"/>
    </source>
</evidence>
<keyword evidence="4 13" id="KW-0132">Cell division</keyword>
<evidence type="ECO:0000256" key="9">
    <source>
        <dbReference type="ARBA" id="ARBA00023316"/>
    </source>
</evidence>
<dbReference type="EC" id="2.5.1.7" evidence="13"/>
<evidence type="ECO:0000256" key="5">
    <source>
        <dbReference type="ARBA" id="ARBA00022679"/>
    </source>
</evidence>
<dbReference type="InterPro" id="IPR050068">
    <property type="entry name" value="MurA_subfamily"/>
</dbReference>
<dbReference type="NCBIfam" id="TIGR01072">
    <property type="entry name" value="murA"/>
    <property type="match status" value="1"/>
</dbReference>
<evidence type="ECO:0000256" key="13">
    <source>
        <dbReference type="HAMAP-Rule" id="MF_00111"/>
    </source>
</evidence>
<protein>
    <recommendedName>
        <fullName evidence="13">UDP-N-acetylglucosamine 1-carboxyvinyltransferase</fullName>
        <ecNumber evidence="13">2.5.1.7</ecNumber>
    </recommendedName>
    <alternativeName>
        <fullName evidence="13">Enoylpyruvate transferase</fullName>
    </alternativeName>
    <alternativeName>
        <fullName evidence="13">UDP-N-acetylglucosamine enolpyruvyl transferase</fullName>
        <shortName evidence="13">EPT</shortName>
    </alternativeName>
</protein>
<sequence length="470" mass="50942">MAAASVQGPSESNDRILRSEPTERILRSEPTERILRSEPTERILRIQGGQRLDGRVRISGAKNAALKALAASLLTDEEVVLNNVPMIADVLSMAELLREFGAEVEVDRANERVRVQTRQVARTDAPPSLFKATRASVVVTGPMLARAGEISFALPGGDQIGKRPIDMHLKGFARMGTEVERGEDVVHARVKRLHGARIYMDYPSHTGTEALMMAATRAAGTTTIMNASYEPEIVWLGNMLNRMGARISGLGTPFITIEGVERLRGVSEIVLPDRLEAATFAVAAVITGGQITLEDVTGVHLVPIAEKLAEAGAEVWRQDNRMLIKAGSELRAVDIQTLPYPGFPTDSQSTFMPLLTQATGVSRVHERVYEDRLRYTDELLKMGADIRVQAFGENREVLATSAEVHGPTPLTGARVRSLDIRSAVGVVLAGLVAEGETQITDVHHIDRGYQDFVGKLAAVGADIVDTDPPA</sequence>
<evidence type="ECO:0000256" key="3">
    <source>
        <dbReference type="ARBA" id="ARBA00022490"/>
    </source>
</evidence>
<dbReference type="PANTHER" id="PTHR43783">
    <property type="entry name" value="UDP-N-ACETYLGLUCOSAMINE 1-CARBOXYVINYLTRANSFERASE"/>
    <property type="match status" value="1"/>
</dbReference>
<dbReference type="NCBIfam" id="NF006873">
    <property type="entry name" value="PRK09369.1"/>
    <property type="match status" value="1"/>
</dbReference>
<dbReference type="InterPro" id="IPR001986">
    <property type="entry name" value="Enolpyruvate_Tfrase_dom"/>
</dbReference>
<dbReference type="GO" id="GO:0005737">
    <property type="term" value="C:cytoplasm"/>
    <property type="evidence" value="ECO:0007669"/>
    <property type="project" value="UniProtKB-SubCell"/>
</dbReference>
<feature type="binding site" evidence="13">
    <location>
        <position position="346"/>
    </location>
    <ligand>
        <name>UDP-N-acetyl-alpha-D-glucosamine</name>
        <dbReference type="ChEBI" id="CHEBI:57705"/>
    </ligand>
</feature>